<feature type="compositionally biased region" description="Low complexity" evidence="2">
    <location>
        <begin position="215"/>
        <end position="228"/>
    </location>
</feature>
<dbReference type="PROSITE" id="PS00028">
    <property type="entry name" value="ZINC_FINGER_C2H2_1"/>
    <property type="match status" value="1"/>
</dbReference>
<dbReference type="EMBL" id="WUBL01000039">
    <property type="protein sequence ID" value="KAF2969199.1"/>
    <property type="molecule type" value="Genomic_DNA"/>
</dbReference>
<keyword evidence="1" id="KW-0862">Zinc</keyword>
<comment type="caution">
    <text evidence="4">The sequence shown here is derived from an EMBL/GenBank/DDBJ whole genome shotgun (WGS) entry which is preliminary data.</text>
</comment>
<sequence>MATYPKFQDISSQARECKSLFTRYLEPSASPRAFHEKVQSAERRFLNWAEFLRVFADEEICLDRRLQYQPDVKDLVMSMLQVLRRNLEHNMSGTTLVGDASLYGITGAIDRLERLRVMITLPPLTDEIHHVREFAKRQAPDDFYDVTLMEMKFLFPEAEESLRVQLARSIVYRRHRILWIRMASKKLGHQRVEKEDQPFKEEEKPAHAGNIHQRSTLGTETESSLSSTQHIQRQLGHRGDVIFSAIKEEDNSGPRPSGCPPISQYPKRPLVKYGEQKVMCQYCLREVEMPPTATEEMMDVLWRNHIDEDLRPYACISNDCVAHPVSFSTVEEWKTHMNDTHPTNWTQYIHRVTWRCQYCDNSFLVEELLKFHLTQNHSKNHEVPLDSFELDIITLRSKFKRPRNPDECPLCGPAPWSDPRGQLLTPPGTMLSDLEMHLAAHLQHVAFLSLSRWETDSRETDIVEVNMYETAKGSRDLARLRPNKEGSQGPDGTKKLNIESKMDKLHISEDVQDPAGLK</sequence>
<reference evidence="4 5" key="1">
    <citation type="submission" date="2019-12" db="EMBL/GenBank/DDBJ databases">
        <title>Draft genome sequence of the ascomycete Xylaria multiplex DSM 110363.</title>
        <authorList>
            <person name="Buettner E."/>
            <person name="Kellner H."/>
        </authorList>
    </citation>
    <scope>NUCLEOTIDE SEQUENCE [LARGE SCALE GENOMIC DNA]</scope>
    <source>
        <strain evidence="4 5">DSM 110363</strain>
    </source>
</reference>
<keyword evidence="1" id="KW-0479">Metal-binding</keyword>
<feature type="region of interest" description="Disordered" evidence="2">
    <location>
        <begin position="479"/>
        <end position="518"/>
    </location>
</feature>
<keyword evidence="5" id="KW-1185">Reference proteome</keyword>
<dbReference type="Proteomes" id="UP000481858">
    <property type="component" value="Unassembled WGS sequence"/>
</dbReference>
<dbReference type="GO" id="GO:0008270">
    <property type="term" value="F:zinc ion binding"/>
    <property type="evidence" value="ECO:0007669"/>
    <property type="project" value="UniProtKB-KW"/>
</dbReference>
<evidence type="ECO:0000256" key="2">
    <source>
        <dbReference type="SAM" id="MobiDB-lite"/>
    </source>
</evidence>
<evidence type="ECO:0000313" key="5">
    <source>
        <dbReference type="Proteomes" id="UP000481858"/>
    </source>
</evidence>
<gene>
    <name evidence="4" type="ORF">GQX73_g4309</name>
</gene>
<dbReference type="OrthoDB" id="163438at2759"/>
<dbReference type="PANTHER" id="PTHR35391:SF7">
    <property type="entry name" value="C2H2-TYPE DOMAIN-CONTAINING PROTEIN"/>
    <property type="match status" value="1"/>
</dbReference>
<accession>A0A7C8J297</accession>
<name>A0A7C8J297_9PEZI</name>
<feature type="domain" description="C2H2-type" evidence="3">
    <location>
        <begin position="354"/>
        <end position="382"/>
    </location>
</feature>
<dbReference type="Gene3D" id="3.30.160.60">
    <property type="entry name" value="Classic Zinc Finger"/>
    <property type="match status" value="1"/>
</dbReference>
<dbReference type="AlphaFoldDB" id="A0A7C8J297"/>
<dbReference type="SMART" id="SM00355">
    <property type="entry name" value="ZnF_C2H2"/>
    <property type="match status" value="2"/>
</dbReference>
<keyword evidence="1" id="KW-0863">Zinc-finger</keyword>
<organism evidence="4 5">
    <name type="scientific">Xylaria multiplex</name>
    <dbReference type="NCBI Taxonomy" id="323545"/>
    <lineage>
        <taxon>Eukaryota</taxon>
        <taxon>Fungi</taxon>
        <taxon>Dikarya</taxon>
        <taxon>Ascomycota</taxon>
        <taxon>Pezizomycotina</taxon>
        <taxon>Sordariomycetes</taxon>
        <taxon>Xylariomycetidae</taxon>
        <taxon>Xylariales</taxon>
        <taxon>Xylariaceae</taxon>
        <taxon>Xylaria</taxon>
    </lineage>
</organism>
<evidence type="ECO:0000313" key="4">
    <source>
        <dbReference type="EMBL" id="KAF2969199.1"/>
    </source>
</evidence>
<dbReference type="PROSITE" id="PS50157">
    <property type="entry name" value="ZINC_FINGER_C2H2_2"/>
    <property type="match status" value="1"/>
</dbReference>
<protein>
    <recommendedName>
        <fullName evidence="3">C2H2-type domain-containing protein</fullName>
    </recommendedName>
</protein>
<evidence type="ECO:0000259" key="3">
    <source>
        <dbReference type="PROSITE" id="PS50157"/>
    </source>
</evidence>
<feature type="compositionally biased region" description="Basic and acidic residues" evidence="2">
    <location>
        <begin position="492"/>
        <end position="509"/>
    </location>
</feature>
<feature type="compositionally biased region" description="Basic and acidic residues" evidence="2">
    <location>
        <begin position="191"/>
        <end position="206"/>
    </location>
</feature>
<feature type="region of interest" description="Disordered" evidence="2">
    <location>
        <begin position="191"/>
        <end position="231"/>
    </location>
</feature>
<dbReference type="InParanoid" id="A0A7C8J297"/>
<evidence type="ECO:0000256" key="1">
    <source>
        <dbReference type="PROSITE-ProRule" id="PRU00042"/>
    </source>
</evidence>
<dbReference type="PANTHER" id="PTHR35391">
    <property type="entry name" value="C2H2-TYPE DOMAIN-CONTAINING PROTEIN-RELATED"/>
    <property type="match status" value="1"/>
</dbReference>
<dbReference type="InterPro" id="IPR013087">
    <property type="entry name" value="Znf_C2H2_type"/>
</dbReference>
<proteinExistence type="predicted"/>